<dbReference type="Pfam" id="PF04909">
    <property type="entry name" value="Amidohydro_2"/>
    <property type="match status" value="1"/>
</dbReference>
<keyword evidence="2" id="KW-0378">Hydrolase</keyword>
<evidence type="ECO:0000313" key="2">
    <source>
        <dbReference type="EMBL" id="SUY78368.1"/>
    </source>
</evidence>
<dbReference type="RefSeq" id="WP_042437535.1">
    <property type="nucleotide sequence ID" value="NZ_BBJZ01000002.1"/>
</dbReference>
<evidence type="ECO:0000313" key="3">
    <source>
        <dbReference type="Proteomes" id="UP000255070"/>
    </source>
</evidence>
<name>A0A8B4S741_COMTE</name>
<dbReference type="PROSITE" id="PS51257">
    <property type="entry name" value="PROKAR_LIPOPROTEIN"/>
    <property type="match status" value="1"/>
</dbReference>
<feature type="domain" description="Amidohydrolase-related" evidence="1">
    <location>
        <begin position="321"/>
        <end position="545"/>
    </location>
</feature>
<proteinExistence type="predicted"/>
<dbReference type="SUPFAM" id="SSF51556">
    <property type="entry name" value="Metallo-dependent hydrolases"/>
    <property type="match status" value="1"/>
</dbReference>
<organism evidence="2 3">
    <name type="scientific">Comamonas testosteroni</name>
    <name type="common">Pseudomonas testosteroni</name>
    <dbReference type="NCBI Taxonomy" id="285"/>
    <lineage>
        <taxon>Bacteria</taxon>
        <taxon>Pseudomonadati</taxon>
        <taxon>Pseudomonadota</taxon>
        <taxon>Betaproteobacteria</taxon>
        <taxon>Burkholderiales</taxon>
        <taxon>Comamonadaceae</taxon>
        <taxon>Comamonas</taxon>
    </lineage>
</organism>
<accession>A0A8B4S741</accession>
<dbReference type="InterPro" id="IPR006680">
    <property type="entry name" value="Amidohydro-rel"/>
</dbReference>
<dbReference type="GeneID" id="63998610"/>
<reference evidence="2 3" key="1">
    <citation type="submission" date="2018-06" db="EMBL/GenBank/DDBJ databases">
        <authorList>
            <consortium name="Pathogen Informatics"/>
            <person name="Doyle S."/>
        </authorList>
    </citation>
    <scope>NUCLEOTIDE SEQUENCE [LARGE SCALE GENOMIC DNA]</scope>
    <source>
        <strain evidence="2 3">NCTC10698</strain>
    </source>
</reference>
<dbReference type="InterPro" id="IPR032466">
    <property type="entry name" value="Metal_Hydrolase"/>
</dbReference>
<comment type="caution">
    <text evidence="2">The sequence shown here is derived from an EMBL/GenBank/DDBJ whole genome shotgun (WGS) entry which is preliminary data.</text>
</comment>
<dbReference type="Proteomes" id="UP000255070">
    <property type="component" value="Unassembled WGS sequence"/>
</dbReference>
<keyword evidence="3" id="KW-1185">Reference proteome</keyword>
<sequence>MTQERDIPSADGELLDRRWLLRAFAGVGVAGVSSCCSLRPFATSHISEALPTITATPFKPTVRKAEGAPQLCIDAHSHFFNASDVPVKGYLAGAVAHSMIEPIRSLLRALAPFADRMAELAPTAAEEYAELITAFGATGTIKSSKSLNFLSPANIDADQLRLSKDFYKLVRGSEFEKRYNAIKAAQSSDNKSFLNPFERSSLNEASLFMALNQSAGQGSSNDKSMSTAQVRAREATPYADGILAFVGHMLSPRWRNLQTYSQAYSSGKDAFGIDYALGALVDFDGWLDCPPRSSHDDQVKLHQLLCSLSGGYMKPLVAYNPWSDIRSKGASLERVRDAVQNRGFIGVKIYPPNGFRAMGNVDRPGAPSIGPSFEELDKVLLKFWETCAELEVPVMAHTNETCGVDEDFDKLGGPDGWEALLKRTSNPRVNFAHFGGDDEDNDWTSKMARMMSSPEGQNMYGDIGYWSDLRCRDESSSSCKTARDRLAAAVATPGVGKRILYGTDWFMMSKERDWARYPFEMAKATRGIAGLNQDDLFGKNAVRCFSRAFKI</sequence>
<evidence type="ECO:0000259" key="1">
    <source>
        <dbReference type="Pfam" id="PF04909"/>
    </source>
</evidence>
<dbReference type="GO" id="GO:0016787">
    <property type="term" value="F:hydrolase activity"/>
    <property type="evidence" value="ECO:0007669"/>
    <property type="project" value="UniProtKB-KW"/>
</dbReference>
<dbReference type="EMBL" id="UFXL01000001">
    <property type="protein sequence ID" value="SUY78368.1"/>
    <property type="molecule type" value="Genomic_DNA"/>
</dbReference>
<gene>
    <name evidence="2" type="ORF">NCTC10698_03282</name>
</gene>
<dbReference type="Gene3D" id="3.20.20.140">
    <property type="entry name" value="Metal-dependent hydrolases"/>
    <property type="match status" value="1"/>
</dbReference>
<dbReference type="AlphaFoldDB" id="A0A8B4S741"/>
<protein>
    <submittedName>
        <fullName evidence="2">Predicted metal-dependent hydrolase of the TIM-barrel fold</fullName>
    </submittedName>
</protein>